<keyword evidence="1" id="KW-0812">Transmembrane</keyword>
<keyword evidence="1" id="KW-0472">Membrane</keyword>
<dbReference type="EMBL" id="BNJK01000004">
    <property type="protein sequence ID" value="GHP00978.1"/>
    <property type="molecule type" value="Genomic_DNA"/>
</dbReference>
<feature type="transmembrane region" description="Helical" evidence="1">
    <location>
        <begin position="65"/>
        <end position="81"/>
    </location>
</feature>
<accession>A0A8J3J260</accession>
<dbReference type="Proteomes" id="UP000597444">
    <property type="component" value="Unassembled WGS sequence"/>
</dbReference>
<keyword evidence="1" id="KW-1133">Transmembrane helix</keyword>
<evidence type="ECO:0008006" key="4">
    <source>
        <dbReference type="Google" id="ProtNLM"/>
    </source>
</evidence>
<feature type="transmembrane region" description="Helical" evidence="1">
    <location>
        <begin position="87"/>
        <end position="105"/>
    </location>
</feature>
<evidence type="ECO:0000313" key="2">
    <source>
        <dbReference type="EMBL" id="GHP00978.1"/>
    </source>
</evidence>
<gene>
    <name evidence="2" type="ORF">KSF_110250</name>
</gene>
<feature type="transmembrane region" description="Helical" evidence="1">
    <location>
        <begin position="137"/>
        <end position="156"/>
    </location>
</feature>
<organism evidence="2 3">
    <name type="scientific">Reticulibacter mediterranei</name>
    <dbReference type="NCBI Taxonomy" id="2778369"/>
    <lineage>
        <taxon>Bacteria</taxon>
        <taxon>Bacillati</taxon>
        <taxon>Chloroflexota</taxon>
        <taxon>Ktedonobacteria</taxon>
        <taxon>Ktedonobacterales</taxon>
        <taxon>Reticulibacteraceae</taxon>
        <taxon>Reticulibacter</taxon>
    </lineage>
</organism>
<feature type="transmembrane region" description="Helical" evidence="1">
    <location>
        <begin position="112"/>
        <end position="131"/>
    </location>
</feature>
<sequence>MQDQFARSENMTSAQTGPSYLTARARQESTLWLWWYRLTAPAEPKGDSTFQEVELFRRGRTGSQIILALYFLLIISIPAKFVGTNDYLLYIVAGAAAALFIATILNRLSKITIAGIIVVLTFLAFPIVNIVTTPGGLSMLVLPLFGLLVLPLLCAVSFLPPGWVFAIALVNILFTLLSLTYLPHTAELSSILAIAYAGIVTPIIFSQILVSVVAFVWVWGTTQALQRADRAEELVRLEHDLALQAEDAAHQKQLLEESVHKIVETHMRVANGDFDARVPVGEENVLWQISGPLNNLLARAQRWRHDSNELYHIKLALQQAREENELLKRRSSRLP</sequence>
<evidence type="ECO:0000256" key="1">
    <source>
        <dbReference type="SAM" id="Phobius"/>
    </source>
</evidence>
<name>A0A8J3J260_9CHLR</name>
<reference evidence="2" key="1">
    <citation type="submission" date="2020-10" db="EMBL/GenBank/DDBJ databases">
        <title>Taxonomic study of unclassified bacteria belonging to the class Ktedonobacteria.</title>
        <authorList>
            <person name="Yabe S."/>
            <person name="Wang C.M."/>
            <person name="Zheng Y."/>
            <person name="Sakai Y."/>
            <person name="Cavaletti L."/>
            <person name="Monciardini P."/>
            <person name="Donadio S."/>
        </authorList>
    </citation>
    <scope>NUCLEOTIDE SEQUENCE</scope>
    <source>
        <strain evidence="2">ID150040</strain>
    </source>
</reference>
<feature type="transmembrane region" description="Helical" evidence="1">
    <location>
        <begin position="163"/>
        <end position="182"/>
    </location>
</feature>
<protein>
    <recommendedName>
        <fullName evidence="4">HAMP domain-containing protein</fullName>
    </recommendedName>
</protein>
<dbReference type="AlphaFoldDB" id="A0A8J3J260"/>
<comment type="caution">
    <text evidence="2">The sequence shown here is derived from an EMBL/GenBank/DDBJ whole genome shotgun (WGS) entry which is preliminary data.</text>
</comment>
<dbReference type="RefSeq" id="WP_220211552.1">
    <property type="nucleotide sequence ID" value="NZ_BNJK01000004.1"/>
</dbReference>
<proteinExistence type="predicted"/>
<keyword evidence="3" id="KW-1185">Reference proteome</keyword>
<evidence type="ECO:0000313" key="3">
    <source>
        <dbReference type="Proteomes" id="UP000597444"/>
    </source>
</evidence>
<feature type="transmembrane region" description="Helical" evidence="1">
    <location>
        <begin position="194"/>
        <end position="220"/>
    </location>
</feature>